<protein>
    <submittedName>
        <fullName evidence="2">Uncharacterized protein</fullName>
    </submittedName>
</protein>
<evidence type="ECO:0000313" key="3">
    <source>
        <dbReference type="Proteomes" id="UP000010366"/>
    </source>
</evidence>
<name>K9UIN2_CHAP6</name>
<organism evidence="2 3">
    <name type="scientific">Chamaesiphon minutus (strain ATCC 27169 / PCC 6605)</name>
    <dbReference type="NCBI Taxonomy" id="1173020"/>
    <lineage>
        <taxon>Bacteria</taxon>
        <taxon>Bacillati</taxon>
        <taxon>Cyanobacteriota</taxon>
        <taxon>Cyanophyceae</taxon>
        <taxon>Gomontiellales</taxon>
        <taxon>Chamaesiphonaceae</taxon>
        <taxon>Chamaesiphon</taxon>
    </lineage>
</organism>
<accession>K9UIN2</accession>
<sequence length="51" mass="5924">MVSIQELLIAARDRGGSRSYFGKIYCLYVLLILYFTLYALFFRIDPIGNND</sequence>
<keyword evidence="1" id="KW-0472">Membrane</keyword>
<gene>
    <name evidence="2" type="ORF">Cha6605_3269</name>
</gene>
<dbReference type="Proteomes" id="UP000010366">
    <property type="component" value="Chromosome"/>
</dbReference>
<dbReference type="AlphaFoldDB" id="K9UIN2"/>
<dbReference type="STRING" id="1173020.Cha6605_3269"/>
<evidence type="ECO:0000313" key="2">
    <source>
        <dbReference type="EMBL" id="AFY94276.1"/>
    </source>
</evidence>
<dbReference type="EMBL" id="CP003600">
    <property type="protein sequence ID" value="AFY94276.1"/>
    <property type="molecule type" value="Genomic_DNA"/>
</dbReference>
<keyword evidence="1" id="KW-1133">Transmembrane helix</keyword>
<proteinExistence type="predicted"/>
<evidence type="ECO:0000256" key="1">
    <source>
        <dbReference type="SAM" id="Phobius"/>
    </source>
</evidence>
<feature type="transmembrane region" description="Helical" evidence="1">
    <location>
        <begin position="20"/>
        <end position="41"/>
    </location>
</feature>
<dbReference type="HOGENOM" id="CLU_3097013_0_0_3"/>
<dbReference type="KEGG" id="cmp:Cha6605_3269"/>
<keyword evidence="3" id="KW-1185">Reference proteome</keyword>
<keyword evidence="1" id="KW-0812">Transmembrane</keyword>
<reference evidence="2 3" key="1">
    <citation type="submission" date="2012-05" db="EMBL/GenBank/DDBJ databases">
        <title>Finished chromosome of genome of Chamaesiphon sp. PCC 6605.</title>
        <authorList>
            <consortium name="US DOE Joint Genome Institute"/>
            <person name="Gugger M."/>
            <person name="Coursin T."/>
            <person name="Rippka R."/>
            <person name="Tandeau De Marsac N."/>
            <person name="Huntemann M."/>
            <person name="Wei C.-L."/>
            <person name="Han J."/>
            <person name="Detter J.C."/>
            <person name="Han C."/>
            <person name="Tapia R."/>
            <person name="Chen A."/>
            <person name="Kyrpides N."/>
            <person name="Mavromatis K."/>
            <person name="Markowitz V."/>
            <person name="Szeto E."/>
            <person name="Ivanova N."/>
            <person name="Pagani I."/>
            <person name="Pati A."/>
            <person name="Goodwin L."/>
            <person name="Nordberg H.P."/>
            <person name="Cantor M.N."/>
            <person name="Hua S.X."/>
            <person name="Woyke T."/>
            <person name="Kerfeld C.A."/>
        </authorList>
    </citation>
    <scope>NUCLEOTIDE SEQUENCE [LARGE SCALE GENOMIC DNA]</scope>
    <source>
        <strain evidence="3">ATCC 27169 / PCC 6605</strain>
    </source>
</reference>